<keyword evidence="6 7" id="KW-0460">Magnesium</keyword>
<keyword evidence="10" id="KW-1185">Reference proteome</keyword>
<dbReference type="EMBL" id="JASNWA010000008">
    <property type="protein sequence ID" value="KAK3171747.1"/>
    <property type="molecule type" value="Genomic_DNA"/>
</dbReference>
<dbReference type="Gene3D" id="3.40.190.80">
    <property type="match status" value="1"/>
</dbReference>
<feature type="binding site" evidence="7">
    <location>
        <position position="92"/>
    </location>
    <ligand>
        <name>Mg(2+)</name>
        <dbReference type="ChEBI" id="CHEBI:18420"/>
        <label>1</label>
        <note>catalytic</note>
    </ligand>
</feature>
<evidence type="ECO:0000256" key="8">
    <source>
        <dbReference type="RuleBase" id="RU364068"/>
    </source>
</evidence>
<dbReference type="PANTHER" id="PTHR20854:SF4">
    <property type="entry name" value="INOSITOL-1-MONOPHOSPHATASE-RELATED"/>
    <property type="match status" value="1"/>
</dbReference>
<evidence type="ECO:0000256" key="7">
    <source>
        <dbReference type="PIRSR" id="PIRSR600760-2"/>
    </source>
</evidence>
<protein>
    <recommendedName>
        <fullName evidence="8">Inositol-1-monophosphatase</fullName>
        <ecNumber evidence="8">3.1.3.25</ecNumber>
    </recommendedName>
</protein>
<evidence type="ECO:0000256" key="1">
    <source>
        <dbReference type="ARBA" id="ARBA00001033"/>
    </source>
</evidence>
<keyword evidence="5 8" id="KW-0378">Hydrolase</keyword>
<gene>
    <name evidence="9" type="ORF">OEA41_003831</name>
</gene>
<evidence type="ECO:0000256" key="6">
    <source>
        <dbReference type="ARBA" id="ARBA00022842"/>
    </source>
</evidence>
<evidence type="ECO:0000256" key="4">
    <source>
        <dbReference type="ARBA" id="ARBA00022723"/>
    </source>
</evidence>
<evidence type="ECO:0000313" key="10">
    <source>
        <dbReference type="Proteomes" id="UP001276659"/>
    </source>
</evidence>
<comment type="similarity">
    <text evidence="3 8">Belongs to the inositol monophosphatase superfamily.</text>
</comment>
<comment type="cofactor">
    <cofactor evidence="2 7 8">
        <name>Mg(2+)</name>
        <dbReference type="ChEBI" id="CHEBI:18420"/>
    </cofactor>
</comment>
<dbReference type="GO" id="GO:0046872">
    <property type="term" value="F:metal ion binding"/>
    <property type="evidence" value="ECO:0007669"/>
    <property type="project" value="UniProtKB-KW"/>
</dbReference>
<feature type="binding site" evidence="7">
    <location>
        <position position="93"/>
    </location>
    <ligand>
        <name>Mg(2+)</name>
        <dbReference type="ChEBI" id="CHEBI:18420"/>
        <label>2</label>
    </ligand>
</feature>
<dbReference type="AlphaFoldDB" id="A0AAE0DIS6"/>
<dbReference type="CDD" id="cd01639">
    <property type="entry name" value="IMPase"/>
    <property type="match status" value="1"/>
</dbReference>
<feature type="binding site" evidence="7">
    <location>
        <position position="90"/>
    </location>
    <ligand>
        <name>Mg(2+)</name>
        <dbReference type="ChEBI" id="CHEBI:18420"/>
        <label>2</label>
    </ligand>
</feature>
<evidence type="ECO:0000256" key="5">
    <source>
        <dbReference type="ARBA" id="ARBA00022801"/>
    </source>
</evidence>
<dbReference type="FunFam" id="3.30.540.10:FF:000004">
    <property type="entry name" value="Inositol-1-monophosphatase"/>
    <property type="match status" value="1"/>
</dbReference>
<comment type="catalytic activity">
    <reaction evidence="1 8">
        <text>a myo-inositol phosphate + H2O = myo-inositol + phosphate</text>
        <dbReference type="Rhea" id="RHEA:24056"/>
        <dbReference type="ChEBI" id="CHEBI:15377"/>
        <dbReference type="ChEBI" id="CHEBI:17268"/>
        <dbReference type="ChEBI" id="CHEBI:43474"/>
        <dbReference type="ChEBI" id="CHEBI:84139"/>
        <dbReference type="EC" id="3.1.3.25"/>
    </reaction>
</comment>
<dbReference type="FunFam" id="3.40.190.80:FF:000012">
    <property type="entry name" value="Inositol-1-monophosphatase"/>
    <property type="match status" value="1"/>
</dbReference>
<evidence type="ECO:0000313" key="9">
    <source>
        <dbReference type="EMBL" id="KAK3171747.1"/>
    </source>
</evidence>
<evidence type="ECO:0000256" key="2">
    <source>
        <dbReference type="ARBA" id="ARBA00001946"/>
    </source>
</evidence>
<dbReference type="GO" id="GO:0007165">
    <property type="term" value="P:signal transduction"/>
    <property type="evidence" value="ECO:0007669"/>
    <property type="project" value="TreeGrafter"/>
</dbReference>
<accession>A0AAE0DIS6</accession>
<dbReference type="Gene3D" id="3.30.540.10">
    <property type="entry name" value="Fructose-1,6-Bisphosphatase, subunit A, domain 1"/>
    <property type="match status" value="1"/>
</dbReference>
<dbReference type="GO" id="GO:0008934">
    <property type="term" value="F:inositol monophosphate 1-phosphatase activity"/>
    <property type="evidence" value="ECO:0007669"/>
    <property type="project" value="InterPro"/>
</dbReference>
<proteinExistence type="inferred from homology"/>
<dbReference type="InterPro" id="IPR000760">
    <property type="entry name" value="Inositol_monophosphatase-like"/>
</dbReference>
<dbReference type="PANTHER" id="PTHR20854">
    <property type="entry name" value="INOSITOL MONOPHOSPHATASE"/>
    <property type="match status" value="1"/>
</dbReference>
<organism evidence="9 10">
    <name type="scientific">Lepraria neglecta</name>
    <dbReference type="NCBI Taxonomy" id="209136"/>
    <lineage>
        <taxon>Eukaryota</taxon>
        <taxon>Fungi</taxon>
        <taxon>Dikarya</taxon>
        <taxon>Ascomycota</taxon>
        <taxon>Pezizomycotina</taxon>
        <taxon>Lecanoromycetes</taxon>
        <taxon>OSLEUM clade</taxon>
        <taxon>Lecanoromycetidae</taxon>
        <taxon>Lecanorales</taxon>
        <taxon>Lecanorineae</taxon>
        <taxon>Stereocaulaceae</taxon>
        <taxon>Lepraria</taxon>
    </lineage>
</organism>
<comment type="caution">
    <text evidence="9">The sequence shown here is derived from an EMBL/GenBank/DDBJ whole genome shotgun (WGS) entry which is preliminary data.</text>
</comment>
<evidence type="ECO:0000256" key="3">
    <source>
        <dbReference type="ARBA" id="ARBA00009759"/>
    </source>
</evidence>
<dbReference type="PRINTS" id="PR00377">
    <property type="entry name" value="IMPHPHTASES"/>
</dbReference>
<comment type="pathway">
    <text evidence="8">Polyol metabolism; myo-inositol biosynthesis; myo-inositol from D-glucose 6-phosphate: step 2/2.</text>
</comment>
<keyword evidence="4 7" id="KW-0479">Metal-binding</keyword>
<dbReference type="Pfam" id="PF00459">
    <property type="entry name" value="Inositol_P"/>
    <property type="match status" value="1"/>
</dbReference>
<reference evidence="9" key="1">
    <citation type="submission" date="2022-11" db="EMBL/GenBank/DDBJ databases">
        <title>Chromosomal genome sequence assembly and mating type (MAT) locus characterization of the leprose asexual lichenized fungus Lepraria neglecta (Nyl.) Erichsen.</title>
        <authorList>
            <person name="Allen J.L."/>
            <person name="Pfeffer B."/>
        </authorList>
    </citation>
    <scope>NUCLEOTIDE SEQUENCE</scope>
    <source>
        <strain evidence="9">Allen 5258</strain>
    </source>
</reference>
<dbReference type="GO" id="GO:0006020">
    <property type="term" value="P:inositol metabolic process"/>
    <property type="evidence" value="ECO:0007669"/>
    <property type="project" value="TreeGrafter"/>
</dbReference>
<feature type="binding site" evidence="7">
    <location>
        <position position="73"/>
    </location>
    <ligand>
        <name>Mg(2+)</name>
        <dbReference type="ChEBI" id="CHEBI:18420"/>
        <label>1</label>
        <note>catalytic</note>
    </ligand>
</feature>
<sequence length="318" mass="34292">MADPTPNLQEVHDFLFTLAIRAGTMITSANPALSPVDTKKNSSDLVTETDKAVEDMVSSSLKSKFPSYSFLGEETSTSGHLTSAPTFIVDPIDGTTNFVHAHPYISISMAFAYECRPLVGIVYNPFTQHLYHAIHGKGAFLTAPSIPTSHPPLPSHGESNVEPVVSAYTRTRLPLKSPAPPLQGLKQALVAIEWGNERSGNNWETKTKTFSSLAGDDSTGGSMVHSLRSLGSAALNCCAVARGDLDAYWEGGCWAWDVGAGWVIVEEAGGKVVGGNEGEWKPNVDGRRYLVVRGAEGGQEEMIHEFWGALRGKLEYEQ</sequence>
<name>A0AAE0DIS6_9LECA</name>
<dbReference type="Proteomes" id="UP001276659">
    <property type="component" value="Unassembled WGS sequence"/>
</dbReference>
<feature type="binding site" evidence="7">
    <location>
        <position position="257"/>
    </location>
    <ligand>
        <name>Mg(2+)</name>
        <dbReference type="ChEBI" id="CHEBI:18420"/>
        <label>1</label>
        <note>catalytic</note>
    </ligand>
</feature>
<dbReference type="SUPFAM" id="SSF56655">
    <property type="entry name" value="Carbohydrate phosphatase"/>
    <property type="match status" value="1"/>
</dbReference>
<dbReference type="InterPro" id="IPR033942">
    <property type="entry name" value="IMPase"/>
</dbReference>
<dbReference type="EC" id="3.1.3.25" evidence="8"/>
<dbReference type="PROSITE" id="PS00629">
    <property type="entry name" value="IMP_1"/>
    <property type="match status" value="1"/>
</dbReference>
<dbReference type="InterPro" id="IPR020583">
    <property type="entry name" value="Inositol_monoP_metal-BS"/>
</dbReference>